<evidence type="ECO:0000313" key="4">
    <source>
        <dbReference type="Proteomes" id="UP000637695"/>
    </source>
</evidence>
<dbReference type="SUPFAM" id="SSF53756">
    <property type="entry name" value="UDP-Glycosyltransferase/glycogen phosphorylase"/>
    <property type="match status" value="1"/>
</dbReference>
<dbReference type="CDD" id="cd03822">
    <property type="entry name" value="GT4_mannosyltransferase-like"/>
    <property type="match status" value="1"/>
</dbReference>
<protein>
    <recommendedName>
        <fullName evidence="5">Glycosyltransferase involved in cell wall biosynthesis</fullName>
    </recommendedName>
</protein>
<dbReference type="Proteomes" id="UP000637695">
    <property type="component" value="Unassembled WGS sequence"/>
</dbReference>
<keyword evidence="4" id="KW-1185">Reference proteome</keyword>
<dbReference type="Gene3D" id="3.40.50.2000">
    <property type="entry name" value="Glycogen Phosphorylase B"/>
    <property type="match status" value="2"/>
</dbReference>
<evidence type="ECO:0000313" key="3">
    <source>
        <dbReference type="EMBL" id="GGJ06005.1"/>
    </source>
</evidence>
<reference evidence="3" key="1">
    <citation type="journal article" date="2014" name="Int. J. Syst. Evol. Microbiol.">
        <title>Complete genome sequence of Corynebacterium casei LMG S-19264T (=DSM 44701T), isolated from a smear-ripened cheese.</title>
        <authorList>
            <consortium name="US DOE Joint Genome Institute (JGI-PGF)"/>
            <person name="Walter F."/>
            <person name="Albersmeier A."/>
            <person name="Kalinowski J."/>
            <person name="Ruckert C."/>
        </authorList>
    </citation>
    <scope>NUCLEOTIDE SEQUENCE</scope>
    <source>
        <strain evidence="3">JCM 18487</strain>
    </source>
</reference>
<dbReference type="Pfam" id="PF13439">
    <property type="entry name" value="Glyco_transf_4"/>
    <property type="match status" value="1"/>
</dbReference>
<dbReference type="PANTHER" id="PTHR12526:SF572">
    <property type="entry name" value="BLL5144 PROTEIN"/>
    <property type="match status" value="1"/>
</dbReference>
<feature type="domain" description="Glycosyltransferase subfamily 4-like N-terminal" evidence="2">
    <location>
        <begin position="100"/>
        <end position="169"/>
    </location>
</feature>
<organism evidence="3 4">
    <name type="scientific">Alicyclobacillus cellulosilyticus</name>
    <dbReference type="NCBI Taxonomy" id="1003997"/>
    <lineage>
        <taxon>Bacteria</taxon>
        <taxon>Bacillati</taxon>
        <taxon>Bacillota</taxon>
        <taxon>Bacilli</taxon>
        <taxon>Bacillales</taxon>
        <taxon>Alicyclobacillaceae</taxon>
        <taxon>Alicyclobacillus</taxon>
    </lineage>
</organism>
<dbReference type="PANTHER" id="PTHR12526">
    <property type="entry name" value="GLYCOSYLTRANSFERASE"/>
    <property type="match status" value="1"/>
</dbReference>
<evidence type="ECO:0008006" key="5">
    <source>
        <dbReference type="Google" id="ProtNLM"/>
    </source>
</evidence>
<sequence>MMRVAYVSTFPPRRCGIATFTHHLRQAVAAAAGRPAVDPVIVMTDASVAAPEDESLFWPLERDERSMYAELARRVNESDVAAVSLQHEFGIFGGEAGEYILDFIRALRKPLITTFHTVFQRPEAPYAPVQREIAQQSDRIVVMNRHAVAYLCDAFGIPASKVVFIPHGTPAPREADREACRREFGWVGRRVVLTFGLLNRGKGIETVLQALPEVAERIPNVLYVVAGLTHPEVKKREGEAYRESLLAMVEQLGLSNHVEMINRYIDDDELVRLLTACDLYVTPYPGMQQITSGTLAYAVGLGRPVLTTPYDYARDLLRGFEELLIPFGDTRLWAEKMAALLADDAARQDWSARIARIGRTMHWPQIGLAHWQLYAEAAAPGRLGRAAADAPQQAGVSSVVSITG</sequence>
<dbReference type="InterPro" id="IPR028098">
    <property type="entry name" value="Glyco_trans_4-like_N"/>
</dbReference>
<dbReference type="AlphaFoldDB" id="A0A917KA44"/>
<dbReference type="EMBL" id="BMOY01000019">
    <property type="protein sequence ID" value="GGJ06005.1"/>
    <property type="molecule type" value="Genomic_DNA"/>
</dbReference>
<proteinExistence type="predicted"/>
<dbReference type="GO" id="GO:0016757">
    <property type="term" value="F:glycosyltransferase activity"/>
    <property type="evidence" value="ECO:0007669"/>
    <property type="project" value="InterPro"/>
</dbReference>
<feature type="domain" description="Glycosyl transferase family 1" evidence="1">
    <location>
        <begin position="178"/>
        <end position="353"/>
    </location>
</feature>
<dbReference type="InterPro" id="IPR001296">
    <property type="entry name" value="Glyco_trans_1"/>
</dbReference>
<dbReference type="RefSeq" id="WP_188882030.1">
    <property type="nucleotide sequence ID" value="NZ_BMOY01000019.1"/>
</dbReference>
<evidence type="ECO:0000259" key="2">
    <source>
        <dbReference type="Pfam" id="PF13439"/>
    </source>
</evidence>
<comment type="caution">
    <text evidence="3">The sequence shown here is derived from an EMBL/GenBank/DDBJ whole genome shotgun (WGS) entry which is preliminary data.</text>
</comment>
<name>A0A917KA44_9BACL</name>
<reference evidence="3" key="2">
    <citation type="submission" date="2020-09" db="EMBL/GenBank/DDBJ databases">
        <authorList>
            <person name="Sun Q."/>
            <person name="Ohkuma M."/>
        </authorList>
    </citation>
    <scope>NUCLEOTIDE SEQUENCE</scope>
    <source>
        <strain evidence="3">JCM 18487</strain>
    </source>
</reference>
<accession>A0A917KA44</accession>
<gene>
    <name evidence="3" type="ORF">GCM10010885_13990</name>
</gene>
<dbReference type="Pfam" id="PF00534">
    <property type="entry name" value="Glycos_transf_1"/>
    <property type="match status" value="1"/>
</dbReference>
<evidence type="ECO:0000259" key="1">
    <source>
        <dbReference type="Pfam" id="PF00534"/>
    </source>
</evidence>